<dbReference type="InterPro" id="IPR038756">
    <property type="entry name" value="CheX-like"/>
</dbReference>
<evidence type="ECO:0000259" key="2">
    <source>
        <dbReference type="Pfam" id="PF13690"/>
    </source>
</evidence>
<dbReference type="AlphaFoldDB" id="A0A172T4M0"/>
<dbReference type="OrthoDB" id="9788100at2"/>
<dbReference type="PANTHER" id="PTHR39452:SF1">
    <property type="entry name" value="CHEY-P PHOSPHATASE CHEX"/>
    <property type="match status" value="1"/>
</dbReference>
<dbReference type="PANTHER" id="PTHR39452">
    <property type="entry name" value="CHEY-P PHOSPHATASE CHEX"/>
    <property type="match status" value="1"/>
</dbReference>
<protein>
    <submittedName>
        <fullName evidence="3">Chemotaxis protein CheY</fullName>
    </submittedName>
</protein>
<dbReference type="EMBL" id="CP011393">
    <property type="protein sequence ID" value="ANE41920.1"/>
    <property type="molecule type" value="Genomic_DNA"/>
</dbReference>
<organism evidence="3 4">
    <name type="scientific">Fervidobacterium pennivorans</name>
    <dbReference type="NCBI Taxonomy" id="93466"/>
    <lineage>
        <taxon>Bacteria</taxon>
        <taxon>Thermotogati</taxon>
        <taxon>Thermotogota</taxon>
        <taxon>Thermotogae</taxon>
        <taxon>Thermotogales</taxon>
        <taxon>Fervidobacteriaceae</taxon>
        <taxon>Fervidobacterium</taxon>
    </lineage>
</organism>
<dbReference type="CDD" id="cd17906">
    <property type="entry name" value="CheX"/>
    <property type="match status" value="1"/>
</dbReference>
<feature type="domain" description="Chemotaxis phosphatase CheX-like" evidence="2">
    <location>
        <begin position="44"/>
        <end position="129"/>
    </location>
</feature>
<dbReference type="InterPro" id="IPR028051">
    <property type="entry name" value="CheX-like_dom"/>
</dbReference>
<dbReference type="SUPFAM" id="SSF103039">
    <property type="entry name" value="CheC-like"/>
    <property type="match status" value="1"/>
</dbReference>
<keyword evidence="1" id="KW-0145">Chemotaxis</keyword>
<proteinExistence type="predicted"/>
<sequence length="155" mass="16844">MVDVRIVNSVLAAAQGTYEAVLQMQAQFGKPQAVKDITPKYNIVTVIGFLGDIEGNFVYSFNEETALKIVSKMMGMEYNTLDELSLSAIGELGNMTSGSIAMNLEKLGYKIDITPPTVITGRDMKITAEGLIIKLPVSLFITEDVELHIAIRGGK</sequence>
<evidence type="ECO:0000256" key="1">
    <source>
        <dbReference type="ARBA" id="ARBA00022500"/>
    </source>
</evidence>
<name>A0A172T4M0_FERPE</name>
<dbReference type="KEGG" id="fng:JM64_08175"/>
<evidence type="ECO:0000313" key="3">
    <source>
        <dbReference type="EMBL" id="ANE41920.1"/>
    </source>
</evidence>
<accession>A0A172T4M0</accession>
<evidence type="ECO:0000313" key="4">
    <source>
        <dbReference type="Proteomes" id="UP000077096"/>
    </source>
</evidence>
<dbReference type="Pfam" id="PF13690">
    <property type="entry name" value="CheX"/>
    <property type="match status" value="1"/>
</dbReference>
<dbReference type="Gene3D" id="3.40.1550.10">
    <property type="entry name" value="CheC-like"/>
    <property type="match status" value="1"/>
</dbReference>
<gene>
    <name evidence="3" type="ORF">JM64_08175</name>
</gene>
<dbReference type="GO" id="GO:0006935">
    <property type="term" value="P:chemotaxis"/>
    <property type="evidence" value="ECO:0007669"/>
    <property type="project" value="UniProtKB-KW"/>
</dbReference>
<dbReference type="InterPro" id="IPR028976">
    <property type="entry name" value="CheC-like_sf"/>
</dbReference>
<dbReference type="PATRIC" id="fig|93466.3.peg.1721"/>
<dbReference type="Proteomes" id="UP000077096">
    <property type="component" value="Chromosome"/>
</dbReference>
<reference evidence="3 4" key="1">
    <citation type="submission" date="2014-08" db="EMBL/GenBank/DDBJ databases">
        <title>Fervidobacterium pennivorans DYC genome.</title>
        <authorList>
            <person name="Wushke S."/>
        </authorList>
    </citation>
    <scope>NUCLEOTIDE SEQUENCE [LARGE SCALE GENOMIC DNA]</scope>
    <source>
        <strain evidence="3 4">DYC</strain>
    </source>
</reference>